<dbReference type="GeneID" id="36382227"/>
<comment type="similarity">
    <text evidence="1">Belongs to the nematode receptor-like protein sre family.</text>
</comment>
<reference evidence="3 4" key="1">
    <citation type="submission" date="2014-09" db="EMBL/GenBank/DDBJ databases">
        <authorList>
            <person name="Martin A.A."/>
        </authorList>
    </citation>
    <scope>NUCLEOTIDE SEQUENCE</scope>
    <source>
        <strain evidence="4">ED321</strain>
        <strain evidence="3">ED321 Heterogonic</strain>
    </source>
</reference>
<evidence type="ECO:0000256" key="1">
    <source>
        <dbReference type="ARBA" id="ARBA00006803"/>
    </source>
</evidence>
<evidence type="ECO:0000313" key="3">
    <source>
        <dbReference type="EMBL" id="CEF69856.1"/>
    </source>
</evidence>
<gene>
    <name evidence="3 5 6" type="ORF">SRAE_2000450200</name>
</gene>
<feature type="transmembrane region" description="Helical" evidence="2">
    <location>
        <begin position="36"/>
        <end position="60"/>
    </location>
</feature>
<dbReference type="GO" id="GO:0016020">
    <property type="term" value="C:membrane"/>
    <property type="evidence" value="ECO:0007669"/>
    <property type="project" value="InterPro"/>
</dbReference>
<dbReference type="GO" id="GO:0007606">
    <property type="term" value="P:sensory perception of chemical stimulus"/>
    <property type="evidence" value="ECO:0007669"/>
    <property type="project" value="InterPro"/>
</dbReference>
<evidence type="ECO:0000313" key="4">
    <source>
        <dbReference type="Proteomes" id="UP000035682"/>
    </source>
</evidence>
<dbReference type="InterPro" id="IPR004151">
    <property type="entry name" value="7TM_GPCR_serpentine_rcpt_Sre"/>
</dbReference>
<reference evidence="5" key="2">
    <citation type="submission" date="2020-12" db="UniProtKB">
        <authorList>
            <consortium name="WormBaseParasite"/>
        </authorList>
    </citation>
    <scope>IDENTIFICATION</scope>
</reference>
<dbReference type="RefSeq" id="XP_024509055.1">
    <property type="nucleotide sequence ID" value="XM_024643380.1"/>
</dbReference>
<evidence type="ECO:0000313" key="6">
    <source>
        <dbReference type="WormBase" id="SRAE_2000450200"/>
    </source>
</evidence>
<accession>A0A090LQK9</accession>
<keyword evidence="2" id="KW-0812">Transmembrane</keyword>
<name>A0A090LQK9_STRRB</name>
<dbReference type="CTD" id="36382227"/>
<dbReference type="WBParaSite" id="SRAE_2000450200.1">
    <property type="protein sequence ID" value="SRAE_2000450200.1"/>
    <property type="gene ID" value="WBGene00264734"/>
</dbReference>
<dbReference type="EMBL" id="LN609529">
    <property type="protein sequence ID" value="CEF69856.1"/>
    <property type="molecule type" value="Genomic_DNA"/>
</dbReference>
<keyword evidence="2" id="KW-0472">Membrane</keyword>
<evidence type="ECO:0000313" key="5">
    <source>
        <dbReference type="WBParaSite" id="SRAE_2000450200.1"/>
    </source>
</evidence>
<organism evidence="3">
    <name type="scientific">Strongyloides ratti</name>
    <name type="common">Parasitic roundworm</name>
    <dbReference type="NCBI Taxonomy" id="34506"/>
    <lineage>
        <taxon>Eukaryota</taxon>
        <taxon>Metazoa</taxon>
        <taxon>Ecdysozoa</taxon>
        <taxon>Nematoda</taxon>
        <taxon>Chromadorea</taxon>
        <taxon>Rhabditida</taxon>
        <taxon>Tylenchina</taxon>
        <taxon>Panagrolaimomorpha</taxon>
        <taxon>Strongyloidoidea</taxon>
        <taxon>Strongyloididae</taxon>
        <taxon>Strongyloides</taxon>
    </lineage>
</organism>
<evidence type="ECO:0000256" key="2">
    <source>
        <dbReference type="SAM" id="Phobius"/>
    </source>
</evidence>
<sequence>MFLQKRLQNKVIEDFKKNSIFSLSQKYQILETEKTAIILLPFIVIVAITTFIIGFIYYLSLYENVSYETSQILIIYIKIIGYLRDTISVLFFLFITIPHSKWKKIFGKSLFKNRVSDKKSVKISFAGVNGSLYFEQLDKQWS</sequence>
<protein>
    <submittedName>
        <fullName evidence="3 5">7TM GPCR, serpentine receptor class e (Sre) family-containing protein</fullName>
    </submittedName>
</protein>
<feature type="transmembrane region" description="Helical" evidence="2">
    <location>
        <begin position="72"/>
        <end position="95"/>
    </location>
</feature>
<dbReference type="WormBase" id="SRAE_2000450200">
    <property type="protein sequence ID" value="SRP06734"/>
    <property type="gene ID" value="WBGene00264734"/>
</dbReference>
<keyword evidence="2" id="KW-1133">Transmembrane helix</keyword>
<dbReference type="Pfam" id="PF03125">
    <property type="entry name" value="Sre"/>
    <property type="match status" value="1"/>
</dbReference>
<dbReference type="Proteomes" id="UP000035682">
    <property type="component" value="Unplaced"/>
</dbReference>
<dbReference type="AlphaFoldDB" id="A0A090LQK9"/>
<keyword evidence="3" id="KW-0675">Receptor</keyword>
<proteinExistence type="inferred from homology"/>
<keyword evidence="4" id="KW-1185">Reference proteome</keyword>